<evidence type="ECO:0000313" key="2">
    <source>
        <dbReference type="EnsemblMetazoa" id="CJA42861.1"/>
    </source>
</evidence>
<dbReference type="EnsemblMetazoa" id="CJA42861.1">
    <property type="protein sequence ID" value="CJA42861.1"/>
    <property type="gene ID" value="WBGene00218709"/>
</dbReference>
<evidence type="ECO:0000313" key="3">
    <source>
        <dbReference type="Proteomes" id="UP000005237"/>
    </source>
</evidence>
<evidence type="ECO:0000256" key="1">
    <source>
        <dbReference type="SAM" id="MobiDB-lite"/>
    </source>
</evidence>
<feature type="compositionally biased region" description="Basic and acidic residues" evidence="1">
    <location>
        <begin position="137"/>
        <end position="147"/>
    </location>
</feature>
<keyword evidence="3" id="KW-1185">Reference proteome</keyword>
<reference evidence="2" key="2">
    <citation type="submission" date="2022-06" db="UniProtKB">
        <authorList>
            <consortium name="EnsemblMetazoa"/>
        </authorList>
    </citation>
    <scope>IDENTIFICATION</scope>
    <source>
        <strain evidence="2">DF5081</strain>
    </source>
</reference>
<dbReference type="Proteomes" id="UP000005237">
    <property type="component" value="Unassembled WGS sequence"/>
</dbReference>
<proteinExistence type="predicted"/>
<sequence>MTTVRTPVSQHLLEVQYTGGALLPTKYKKRKPKPPARSLADELAEADDQAPARPSAESSNPPTPPKDATDEDLRKWIQQIPEKRTFSKSITNLLSVLTRLRKSSTSPDLEKEGMAKGDNQTPGRKSARNTRGENSPDQEKDTPKEEPTWEEEYGSGGKIEVPQGALWRSTSDIIKLLRE</sequence>
<accession>A0A8R1IST9</accession>
<organism evidence="2 3">
    <name type="scientific">Caenorhabditis japonica</name>
    <dbReference type="NCBI Taxonomy" id="281687"/>
    <lineage>
        <taxon>Eukaryota</taxon>
        <taxon>Metazoa</taxon>
        <taxon>Ecdysozoa</taxon>
        <taxon>Nematoda</taxon>
        <taxon>Chromadorea</taxon>
        <taxon>Rhabditida</taxon>
        <taxon>Rhabditina</taxon>
        <taxon>Rhabditomorpha</taxon>
        <taxon>Rhabditoidea</taxon>
        <taxon>Rhabditidae</taxon>
        <taxon>Peloderinae</taxon>
        <taxon>Caenorhabditis</taxon>
    </lineage>
</organism>
<dbReference type="AlphaFoldDB" id="A0A8R1IST9"/>
<feature type="region of interest" description="Disordered" evidence="1">
    <location>
        <begin position="100"/>
        <end position="164"/>
    </location>
</feature>
<name>A0A8R1IST9_CAEJA</name>
<feature type="compositionally biased region" description="Basic and acidic residues" evidence="1">
    <location>
        <begin position="67"/>
        <end position="81"/>
    </location>
</feature>
<feature type="region of interest" description="Disordered" evidence="1">
    <location>
        <begin position="25"/>
        <end position="81"/>
    </location>
</feature>
<protein>
    <submittedName>
        <fullName evidence="2">Uncharacterized protein</fullName>
    </submittedName>
</protein>
<reference evidence="3" key="1">
    <citation type="submission" date="2010-08" db="EMBL/GenBank/DDBJ databases">
        <authorList>
            <consortium name="Caenorhabditis japonica Sequencing Consortium"/>
            <person name="Wilson R.K."/>
        </authorList>
    </citation>
    <scope>NUCLEOTIDE SEQUENCE [LARGE SCALE GENOMIC DNA]</scope>
    <source>
        <strain evidence="3">DF5081</strain>
    </source>
</reference>